<protein>
    <submittedName>
        <fullName evidence="3">Uncharacterized protein</fullName>
    </submittedName>
</protein>
<evidence type="ECO:0000313" key="4">
    <source>
        <dbReference type="Proteomes" id="UP000886653"/>
    </source>
</evidence>
<dbReference type="EMBL" id="MU167258">
    <property type="protein sequence ID" value="KAG0146639.1"/>
    <property type="molecule type" value="Genomic_DNA"/>
</dbReference>
<proteinExistence type="predicted"/>
<dbReference type="AlphaFoldDB" id="A0A9P6NIJ4"/>
<keyword evidence="2" id="KW-0472">Membrane</keyword>
<name>A0A9P6NIJ4_9BASI</name>
<feature type="compositionally biased region" description="Polar residues" evidence="1">
    <location>
        <begin position="280"/>
        <end position="289"/>
    </location>
</feature>
<feature type="transmembrane region" description="Helical" evidence="2">
    <location>
        <begin position="88"/>
        <end position="109"/>
    </location>
</feature>
<sequence length="289" mass="31695">MINNIELPVNLDLHRVVFIQVGLSVLASASVSPSYNLPVHLYGLYNVDNDLNQFPGAAEGLRQYSILLVVTFVLDLIWMYNWSSSTSALPFILILIGLVIKPISLITCLSQLNQTTPGTTFAPTFSRPGHRLPSAAPLPQRQHGTPDHSRVFQRDPAASNYRPTVTSPHNPTKPGPSAVSHQAQSAHIIQPGPYHEFELDADAQNLDDSDLHAAKQELEFRIAQKQQRQQQQHHHQQQPPTGPGLVSSVASQQIPALSSQPPLPVSTQPPVDVGRAKEPLTNTGYHTLE</sequence>
<feature type="transmembrane region" description="Helical" evidence="2">
    <location>
        <begin position="64"/>
        <end position="82"/>
    </location>
</feature>
<feature type="compositionally biased region" description="Polar residues" evidence="1">
    <location>
        <begin position="161"/>
        <end position="170"/>
    </location>
</feature>
<feature type="region of interest" description="Disordered" evidence="1">
    <location>
        <begin position="120"/>
        <end position="186"/>
    </location>
</feature>
<keyword evidence="2" id="KW-1133">Transmembrane helix</keyword>
<gene>
    <name evidence="3" type="ORF">CROQUDRAFT_671036</name>
</gene>
<dbReference type="Proteomes" id="UP000886653">
    <property type="component" value="Unassembled WGS sequence"/>
</dbReference>
<feature type="region of interest" description="Disordered" evidence="1">
    <location>
        <begin position="223"/>
        <end position="289"/>
    </location>
</feature>
<keyword evidence="2" id="KW-0812">Transmembrane</keyword>
<evidence type="ECO:0000313" key="3">
    <source>
        <dbReference type="EMBL" id="KAG0146639.1"/>
    </source>
</evidence>
<feature type="compositionally biased region" description="Basic and acidic residues" evidence="1">
    <location>
        <begin position="144"/>
        <end position="153"/>
    </location>
</feature>
<comment type="caution">
    <text evidence="3">The sequence shown here is derived from an EMBL/GenBank/DDBJ whole genome shotgun (WGS) entry which is preliminary data.</text>
</comment>
<keyword evidence="4" id="KW-1185">Reference proteome</keyword>
<organism evidence="3 4">
    <name type="scientific">Cronartium quercuum f. sp. fusiforme G11</name>
    <dbReference type="NCBI Taxonomy" id="708437"/>
    <lineage>
        <taxon>Eukaryota</taxon>
        <taxon>Fungi</taxon>
        <taxon>Dikarya</taxon>
        <taxon>Basidiomycota</taxon>
        <taxon>Pucciniomycotina</taxon>
        <taxon>Pucciniomycetes</taxon>
        <taxon>Pucciniales</taxon>
        <taxon>Coleosporiaceae</taxon>
        <taxon>Cronartium</taxon>
    </lineage>
</organism>
<evidence type="ECO:0000256" key="2">
    <source>
        <dbReference type="SAM" id="Phobius"/>
    </source>
</evidence>
<reference evidence="3" key="1">
    <citation type="submission" date="2013-11" db="EMBL/GenBank/DDBJ databases">
        <title>Genome sequence of the fusiform rust pathogen reveals effectors for host alternation and coevolution with pine.</title>
        <authorList>
            <consortium name="DOE Joint Genome Institute"/>
            <person name="Smith K."/>
            <person name="Pendleton A."/>
            <person name="Kubisiak T."/>
            <person name="Anderson C."/>
            <person name="Salamov A."/>
            <person name="Aerts A."/>
            <person name="Riley R."/>
            <person name="Clum A."/>
            <person name="Lindquist E."/>
            <person name="Ence D."/>
            <person name="Campbell M."/>
            <person name="Kronenberg Z."/>
            <person name="Feau N."/>
            <person name="Dhillon B."/>
            <person name="Hamelin R."/>
            <person name="Burleigh J."/>
            <person name="Smith J."/>
            <person name="Yandell M."/>
            <person name="Nelson C."/>
            <person name="Grigoriev I."/>
            <person name="Davis J."/>
        </authorList>
    </citation>
    <scope>NUCLEOTIDE SEQUENCE</scope>
    <source>
        <strain evidence="3">G11</strain>
    </source>
</reference>
<dbReference type="OrthoDB" id="2500246at2759"/>
<accession>A0A9P6NIJ4</accession>
<feature type="compositionally biased region" description="Polar residues" evidence="1">
    <location>
        <begin position="248"/>
        <end position="269"/>
    </location>
</feature>
<evidence type="ECO:0000256" key="1">
    <source>
        <dbReference type="SAM" id="MobiDB-lite"/>
    </source>
</evidence>